<dbReference type="Proteomes" id="UP000010474">
    <property type="component" value="Chromosome"/>
</dbReference>
<keyword evidence="2" id="KW-1185">Reference proteome</keyword>
<organism evidence="1 2">
    <name type="scientific">Anabaena cylindrica (strain ATCC 27899 / PCC 7122)</name>
    <dbReference type="NCBI Taxonomy" id="272123"/>
    <lineage>
        <taxon>Bacteria</taxon>
        <taxon>Bacillati</taxon>
        <taxon>Cyanobacteriota</taxon>
        <taxon>Cyanophyceae</taxon>
        <taxon>Nostocales</taxon>
        <taxon>Nostocaceae</taxon>
        <taxon>Anabaena</taxon>
    </lineage>
</organism>
<dbReference type="STRING" id="272123.Anacy_5090"/>
<evidence type="ECO:0000313" key="1">
    <source>
        <dbReference type="EMBL" id="AFZ60426.1"/>
    </source>
</evidence>
<dbReference type="KEGG" id="acy:Anacy_5090"/>
<dbReference type="PATRIC" id="fig|272123.3.peg.5524"/>
<dbReference type="RefSeq" id="WP_015217042.1">
    <property type="nucleotide sequence ID" value="NC_019771.1"/>
</dbReference>
<protein>
    <submittedName>
        <fullName evidence="1">Uncharacterized protein</fullName>
    </submittedName>
</protein>
<gene>
    <name evidence="1" type="ordered locus">Anacy_5090</name>
</gene>
<dbReference type="eggNOG" id="ENOG503356C">
    <property type="taxonomic scope" value="Bacteria"/>
</dbReference>
<name>K9ZMJ7_ANACC</name>
<sequence>MKQLKEAVRQAIAQGNWYAALASALTLPDICGWLEYPNKGVGDRYRLWYDTYIKGEYSGKYNDSDKVEVILLSGNDCYALRCAYLHNGQDDITNQKASKSLKSLNKFIFVTPSKSGESSKHPVRTTYFDDDGNIRFEELRLEVDEFCEHICCGVDKWEVDVAKRDDIQERIKKLSIIVES</sequence>
<dbReference type="AlphaFoldDB" id="K9ZMJ7"/>
<dbReference type="OrthoDB" id="5150111at2"/>
<evidence type="ECO:0000313" key="2">
    <source>
        <dbReference type="Proteomes" id="UP000010474"/>
    </source>
</evidence>
<dbReference type="EMBL" id="CP003659">
    <property type="protein sequence ID" value="AFZ60426.1"/>
    <property type="molecule type" value="Genomic_DNA"/>
</dbReference>
<reference evidence="2" key="1">
    <citation type="journal article" date="2013" name="Proc. Natl. Acad. Sci. U.S.A.">
        <title>Improving the coverage of the cyanobacterial phylum using diversity-driven genome sequencing.</title>
        <authorList>
            <person name="Shih P.M."/>
            <person name="Wu D."/>
            <person name="Latifi A."/>
            <person name="Axen S.D."/>
            <person name="Fewer D.P."/>
            <person name="Talla E."/>
            <person name="Calteau A."/>
            <person name="Cai F."/>
            <person name="Tandeau de Marsac N."/>
            <person name="Rippka R."/>
            <person name="Herdman M."/>
            <person name="Sivonen K."/>
            <person name="Coursin T."/>
            <person name="Laurent T."/>
            <person name="Goodwin L."/>
            <person name="Nolan M."/>
            <person name="Davenport K.W."/>
            <person name="Han C.S."/>
            <person name="Rubin E.M."/>
            <person name="Eisen J.A."/>
            <person name="Woyke T."/>
            <person name="Gugger M."/>
            <person name="Kerfeld C.A."/>
        </authorList>
    </citation>
    <scope>NUCLEOTIDE SEQUENCE [LARGE SCALE GENOMIC DNA]</scope>
    <source>
        <strain evidence="2">ATCC 27899 / PCC 7122</strain>
    </source>
</reference>
<accession>K9ZMJ7</accession>
<proteinExistence type="predicted"/>
<dbReference type="HOGENOM" id="CLU_101665_0_0_3"/>